<comment type="similarity">
    <text evidence="1">Belongs to the IUNH family.</text>
</comment>
<dbReference type="Pfam" id="PF01156">
    <property type="entry name" value="IU_nuc_hydro"/>
    <property type="match status" value="2"/>
</dbReference>
<proteinExistence type="inferred from homology"/>
<dbReference type="PANTHER" id="PTHR46692">
    <property type="entry name" value="INOSINE-URIDINE PREFERRING NUCLEOSIDE HYDROLASE FAMILY PROTEIN"/>
    <property type="match status" value="1"/>
</dbReference>
<name>A0AAD3TGF9_NEPGR</name>
<evidence type="ECO:0000256" key="1">
    <source>
        <dbReference type="ARBA" id="ARBA00009176"/>
    </source>
</evidence>
<sequence>MIRDPRVSRMAMKITSWTLLLSILTVGRVLSPLTAVALPHRILLDTDVDTDDVFALLYLLKLDRREFDLKAITINVNGWADAGHAVNHVYDLLFMMGRDDVRVGVGGEGGISEGGTIYPNVGGYLPLIEQGMTTTGYCRYRQAIPVGSGGGRLDVDTNFGIRKYFLPQGRRKYTPVQQATAQQVMIDVISEGPTTVFLIGAHTNFAIFLMSNPHLKKNVKHVYAMGGGVGANSSKERCCVKGSSSASCRPQQCGGATGNLFTDYASNPYAEFNMFADPFAAYQVIHSMIPVTLVPLDATNTIPITKQFYDMLEQNRSTFEAHYVFESLKMVHDTWLGDRFFESFFMWDSFMAGVAVSIMSRSDDSNGENDFAKMEYMNITVVTSNKPYGISDGSNPFFTGRKIPKFHLKKDGVLSGHVQKSLRDPFCIVENRKGKCQDGYTMETTGTEAVRVLVATEAKPNKDSSSPLNKEYFVSFLEVLNRPQHSGRFSFAKQFPNYKEVYYKPDLSSKMLGKPVVFDMDMSAGDFLALFYLLKVPAEALDLKAILVTPTGWANAATIDAVYDLLHMMGRDDIPVGLGDVFALNQTDIISSAVGDCMYIKAIPNGSGGLIDSDTIYGLARDLPRGPRRYTPGNFIGYGAPRNTDRPEIRQLSALEIWKTITKKTDPRKKITILTNGPLTTLAKIILSETDPSSLIQGVYIVGGYISYGDEERGNLFTLPSNGYAEFNMFLDPLAANTVFRSKLDITLVPLGIQQKVASFPRILEKLYRTRRTPEVLFAQQLLSRLQQLQKEHDRYRHMGIFLGEILGAVILAEDYYDINSTMRVKPVKVLAPGIESIDGKMEIDEEHGKPIKVVEDVDLRAYYNAFADQLGNEKQSAVMASFYAQKKLWS</sequence>
<evidence type="ECO:0000313" key="3">
    <source>
        <dbReference type="EMBL" id="GMH28461.1"/>
    </source>
</evidence>
<dbReference type="SUPFAM" id="SSF53590">
    <property type="entry name" value="Nucleoside hydrolase"/>
    <property type="match status" value="2"/>
</dbReference>
<organism evidence="3 4">
    <name type="scientific">Nepenthes gracilis</name>
    <name type="common">Slender pitcher plant</name>
    <dbReference type="NCBI Taxonomy" id="150966"/>
    <lineage>
        <taxon>Eukaryota</taxon>
        <taxon>Viridiplantae</taxon>
        <taxon>Streptophyta</taxon>
        <taxon>Embryophyta</taxon>
        <taxon>Tracheophyta</taxon>
        <taxon>Spermatophyta</taxon>
        <taxon>Magnoliopsida</taxon>
        <taxon>eudicotyledons</taxon>
        <taxon>Gunneridae</taxon>
        <taxon>Pentapetalae</taxon>
        <taxon>Caryophyllales</taxon>
        <taxon>Nepenthaceae</taxon>
        <taxon>Nepenthes</taxon>
    </lineage>
</organism>
<dbReference type="PANTHER" id="PTHR46692:SF1">
    <property type="entry name" value="NUCLEOSIDE HYDROLASE 3-RELATED"/>
    <property type="match status" value="1"/>
</dbReference>
<feature type="domain" description="Inosine/uridine-preferring nucleoside hydrolase" evidence="2">
    <location>
        <begin position="42"/>
        <end position="385"/>
    </location>
</feature>
<dbReference type="GO" id="GO:0016799">
    <property type="term" value="F:hydrolase activity, hydrolyzing N-glycosyl compounds"/>
    <property type="evidence" value="ECO:0007669"/>
    <property type="project" value="InterPro"/>
</dbReference>
<feature type="domain" description="Inosine/uridine-preferring nucleoside hydrolase" evidence="2">
    <location>
        <begin position="516"/>
        <end position="864"/>
    </location>
</feature>
<dbReference type="EMBL" id="BSYO01000034">
    <property type="protein sequence ID" value="GMH28461.1"/>
    <property type="molecule type" value="Genomic_DNA"/>
</dbReference>
<dbReference type="InterPro" id="IPR001910">
    <property type="entry name" value="Inosine/uridine_hydrolase_dom"/>
</dbReference>
<evidence type="ECO:0000313" key="4">
    <source>
        <dbReference type="Proteomes" id="UP001279734"/>
    </source>
</evidence>
<evidence type="ECO:0000259" key="2">
    <source>
        <dbReference type="Pfam" id="PF01156"/>
    </source>
</evidence>
<comment type="caution">
    <text evidence="3">The sequence shown here is derived from an EMBL/GenBank/DDBJ whole genome shotgun (WGS) entry which is preliminary data.</text>
</comment>
<dbReference type="AlphaFoldDB" id="A0AAD3TGF9"/>
<dbReference type="InterPro" id="IPR036452">
    <property type="entry name" value="Ribo_hydro-like"/>
</dbReference>
<dbReference type="Proteomes" id="UP001279734">
    <property type="component" value="Unassembled WGS sequence"/>
</dbReference>
<reference evidence="3" key="1">
    <citation type="submission" date="2023-05" db="EMBL/GenBank/DDBJ databases">
        <title>Nepenthes gracilis genome sequencing.</title>
        <authorList>
            <person name="Fukushima K."/>
        </authorList>
    </citation>
    <scope>NUCLEOTIDE SEQUENCE</scope>
    <source>
        <strain evidence="3">SING2019-196</strain>
    </source>
</reference>
<accession>A0AAD3TGF9</accession>
<gene>
    <name evidence="3" type="ORF">Nepgr_030304</name>
</gene>
<protein>
    <recommendedName>
        <fullName evidence="2">Inosine/uridine-preferring nucleoside hydrolase domain-containing protein</fullName>
    </recommendedName>
</protein>
<dbReference type="Gene3D" id="3.90.245.10">
    <property type="entry name" value="Ribonucleoside hydrolase-like"/>
    <property type="match status" value="2"/>
</dbReference>
<keyword evidence="4" id="KW-1185">Reference proteome</keyword>